<dbReference type="EMBL" id="LVVM01004806">
    <property type="protein sequence ID" value="OJA12154.1"/>
    <property type="molecule type" value="Genomic_DNA"/>
</dbReference>
<comment type="caution">
    <text evidence="2">The sequence shown here is derived from an EMBL/GenBank/DDBJ whole genome shotgun (WGS) entry which is preliminary data.</text>
</comment>
<dbReference type="Proteomes" id="UP000183567">
    <property type="component" value="Unassembled WGS sequence"/>
</dbReference>
<sequence>MSRMGRARRAIQQPTEQNPTATFIVPPSTHEIVAPRATMITHSTNPLHHGFAVPRRPDHHRHPTMMSILPTQTTVHHALESAGPMPRSFNRVNSPHTQNINQFSVVPTSSFTSHGYITSSSSVEGILPYRGVAVTQGQSSTSTLNYHLPSPNDYAQINAAVPEIAGNAMRLQNTISYSAPAGTPDENTQVGVASPGIIWSPHVYSALNPYHNSNGLHNALYNDLTQASTASWPYGVPAMGNDSQLSYSPPMQSSNTRTPHDSQQQWHSSASYPPQADVLRSQPDVPTTSTSPPGRGRGDHVNHPSRSCRWLGCVFEGSIDELKRHFTNSHLTGPQDARITCLWDGCHYSRRGRPEVDTMRRDSVWRHVLEKHLDVKYRKKA</sequence>
<evidence type="ECO:0000313" key="3">
    <source>
        <dbReference type="Proteomes" id="UP000183567"/>
    </source>
</evidence>
<dbReference type="OrthoDB" id="2693205at2759"/>
<feature type="compositionally biased region" description="Polar residues" evidence="1">
    <location>
        <begin position="243"/>
        <end position="272"/>
    </location>
</feature>
<protein>
    <submittedName>
        <fullName evidence="2">Uncharacterized protein</fullName>
    </submittedName>
</protein>
<organism evidence="2 3">
    <name type="scientific">Rhizopogon vesiculosus</name>
    <dbReference type="NCBI Taxonomy" id="180088"/>
    <lineage>
        <taxon>Eukaryota</taxon>
        <taxon>Fungi</taxon>
        <taxon>Dikarya</taxon>
        <taxon>Basidiomycota</taxon>
        <taxon>Agaricomycotina</taxon>
        <taxon>Agaricomycetes</taxon>
        <taxon>Agaricomycetidae</taxon>
        <taxon>Boletales</taxon>
        <taxon>Suillineae</taxon>
        <taxon>Rhizopogonaceae</taxon>
        <taxon>Rhizopogon</taxon>
    </lineage>
</organism>
<feature type="region of interest" description="Disordered" evidence="1">
    <location>
        <begin position="243"/>
        <end position="303"/>
    </location>
</feature>
<feature type="compositionally biased region" description="Polar residues" evidence="1">
    <location>
        <begin position="12"/>
        <end position="21"/>
    </location>
</feature>
<name>A0A1J8QRV8_9AGAM</name>
<gene>
    <name evidence="2" type="ORF">AZE42_10543</name>
</gene>
<dbReference type="AlphaFoldDB" id="A0A1J8QRV8"/>
<feature type="region of interest" description="Disordered" evidence="1">
    <location>
        <begin position="1"/>
        <end position="21"/>
    </location>
</feature>
<accession>A0A1J8QRV8</accession>
<evidence type="ECO:0000313" key="2">
    <source>
        <dbReference type="EMBL" id="OJA12154.1"/>
    </source>
</evidence>
<keyword evidence="3" id="KW-1185">Reference proteome</keyword>
<proteinExistence type="predicted"/>
<reference evidence="2 3" key="1">
    <citation type="submission" date="2016-03" db="EMBL/GenBank/DDBJ databases">
        <title>Comparative genomics of the ectomycorrhizal sister species Rhizopogon vinicolor and Rhizopogon vesiculosus (Basidiomycota: Boletales) reveals a divergence of the mating type B locus.</title>
        <authorList>
            <person name="Mujic A.B."/>
            <person name="Kuo A."/>
            <person name="Tritt A."/>
            <person name="Lipzen A."/>
            <person name="Chen C."/>
            <person name="Johnson J."/>
            <person name="Sharma A."/>
            <person name="Barry K."/>
            <person name="Grigoriev I.V."/>
            <person name="Spatafora J.W."/>
        </authorList>
    </citation>
    <scope>NUCLEOTIDE SEQUENCE [LARGE SCALE GENOMIC DNA]</scope>
    <source>
        <strain evidence="2 3">AM-OR11-056</strain>
    </source>
</reference>
<evidence type="ECO:0000256" key="1">
    <source>
        <dbReference type="SAM" id="MobiDB-lite"/>
    </source>
</evidence>